<dbReference type="KEGG" id="fcy:FRACYDRAFT_259049"/>
<dbReference type="CDD" id="cd18793">
    <property type="entry name" value="SF2_C_SNF"/>
    <property type="match status" value="1"/>
</dbReference>
<dbReference type="InterPro" id="IPR050496">
    <property type="entry name" value="SNF2_RAD54_helicase_repair"/>
</dbReference>
<dbReference type="InterPro" id="IPR001487">
    <property type="entry name" value="Bromodomain"/>
</dbReference>
<evidence type="ECO:0000256" key="11">
    <source>
        <dbReference type="SAM" id="MobiDB-lite"/>
    </source>
</evidence>
<dbReference type="PROSITE" id="PS01358">
    <property type="entry name" value="ZF_RANBP2_1"/>
    <property type="match status" value="1"/>
</dbReference>
<dbReference type="InterPro" id="IPR038718">
    <property type="entry name" value="SNF2-like_sf"/>
</dbReference>
<protein>
    <submittedName>
        <fullName evidence="16">Putative DNA repair and recombination protein RAD54</fullName>
    </submittedName>
</protein>
<feature type="domain" description="Bromo" evidence="12">
    <location>
        <begin position="840"/>
        <end position="925"/>
    </location>
</feature>
<dbReference type="InterPro" id="IPR001876">
    <property type="entry name" value="Znf_RanBP2"/>
</dbReference>
<dbReference type="InterPro" id="IPR036427">
    <property type="entry name" value="Bromodomain-like_sf"/>
</dbReference>
<accession>A0A1E7G019</accession>
<dbReference type="FunCoup" id="A0A1E7G019">
    <property type="interactions" value="186"/>
</dbReference>
<evidence type="ECO:0000256" key="9">
    <source>
        <dbReference type="PROSITE-ProRule" id="PRU00035"/>
    </source>
</evidence>
<feature type="compositionally biased region" description="Basic and acidic residues" evidence="11">
    <location>
        <begin position="1072"/>
        <end position="1100"/>
    </location>
</feature>
<evidence type="ECO:0000259" key="13">
    <source>
        <dbReference type="PROSITE" id="PS50199"/>
    </source>
</evidence>
<evidence type="ECO:0000256" key="8">
    <source>
        <dbReference type="ARBA" id="ARBA00023117"/>
    </source>
</evidence>
<dbReference type="InterPro" id="IPR001650">
    <property type="entry name" value="Helicase_C-like"/>
</dbReference>
<dbReference type="Gene3D" id="1.20.920.10">
    <property type="entry name" value="Bromodomain-like"/>
    <property type="match status" value="1"/>
</dbReference>
<dbReference type="GO" id="GO:0016787">
    <property type="term" value="F:hydrolase activity"/>
    <property type="evidence" value="ECO:0007669"/>
    <property type="project" value="UniProtKB-KW"/>
</dbReference>
<dbReference type="GO" id="GO:0045003">
    <property type="term" value="P:double-strand break repair via synthesis-dependent strand annealing"/>
    <property type="evidence" value="ECO:0007669"/>
    <property type="project" value="TreeGrafter"/>
</dbReference>
<dbReference type="SUPFAM" id="SSF47370">
    <property type="entry name" value="Bromodomain"/>
    <property type="match status" value="1"/>
</dbReference>
<dbReference type="PANTHER" id="PTHR45629:SF7">
    <property type="entry name" value="DNA EXCISION REPAIR PROTEIN ERCC-6-RELATED"/>
    <property type="match status" value="1"/>
</dbReference>
<keyword evidence="5" id="KW-0347">Helicase</keyword>
<dbReference type="InterPro" id="IPR000330">
    <property type="entry name" value="SNF2_N"/>
</dbReference>
<keyword evidence="4" id="KW-0378">Hydrolase</keyword>
<evidence type="ECO:0000259" key="14">
    <source>
        <dbReference type="PROSITE" id="PS51192"/>
    </source>
</evidence>
<dbReference type="InterPro" id="IPR014001">
    <property type="entry name" value="Helicase_ATP-bd"/>
</dbReference>
<evidence type="ECO:0000256" key="5">
    <source>
        <dbReference type="ARBA" id="ARBA00022806"/>
    </source>
</evidence>
<feature type="domain" description="Helicase C-terminal" evidence="15">
    <location>
        <begin position="626"/>
        <end position="788"/>
    </location>
</feature>
<evidence type="ECO:0000256" key="1">
    <source>
        <dbReference type="ARBA" id="ARBA00022723"/>
    </source>
</evidence>
<reference evidence="16 17" key="1">
    <citation type="submission" date="2016-09" db="EMBL/GenBank/DDBJ databases">
        <title>Extensive genetic diversity and differential bi-allelic expression allows diatom success in the polar Southern Ocean.</title>
        <authorList>
            <consortium name="DOE Joint Genome Institute"/>
            <person name="Mock T."/>
            <person name="Otillar R.P."/>
            <person name="Strauss J."/>
            <person name="Dupont C."/>
            <person name="Frickenhaus S."/>
            <person name="Maumus F."/>
            <person name="Mcmullan M."/>
            <person name="Sanges R."/>
            <person name="Schmutz J."/>
            <person name="Toseland A."/>
            <person name="Valas R."/>
            <person name="Veluchamy A."/>
            <person name="Ward B.J."/>
            <person name="Allen A."/>
            <person name="Barry K."/>
            <person name="Falciatore A."/>
            <person name="Ferrante M."/>
            <person name="Fortunato A.E."/>
            <person name="Gloeckner G."/>
            <person name="Gruber A."/>
            <person name="Hipkin R."/>
            <person name="Janech M."/>
            <person name="Kroth P."/>
            <person name="Leese F."/>
            <person name="Lindquist E."/>
            <person name="Lyon B.R."/>
            <person name="Martin J."/>
            <person name="Mayer C."/>
            <person name="Parker M."/>
            <person name="Quesneville H."/>
            <person name="Raymond J."/>
            <person name="Uhlig C."/>
            <person name="Valentin K.U."/>
            <person name="Worden A.Z."/>
            <person name="Armbrust E.V."/>
            <person name="Bowler C."/>
            <person name="Green B."/>
            <person name="Moulton V."/>
            <person name="Van Oosterhout C."/>
            <person name="Grigoriev I."/>
        </authorList>
    </citation>
    <scope>NUCLEOTIDE SEQUENCE [LARGE SCALE GENOMIC DNA]</scope>
    <source>
        <strain evidence="16 17">CCMP1102</strain>
    </source>
</reference>
<name>A0A1E7G019_9STRA</name>
<dbReference type="OrthoDB" id="413460at2759"/>
<dbReference type="Gene3D" id="2.30.30.380">
    <property type="entry name" value="Zn-finger domain of Sec23/24"/>
    <property type="match status" value="1"/>
</dbReference>
<dbReference type="SUPFAM" id="SSF52540">
    <property type="entry name" value="P-loop containing nucleoside triphosphate hydrolases"/>
    <property type="match status" value="2"/>
</dbReference>
<dbReference type="Pfam" id="PF00176">
    <property type="entry name" value="SNF2-rel_dom"/>
    <property type="match status" value="1"/>
</dbReference>
<keyword evidence="8 9" id="KW-0103">Bromodomain</keyword>
<keyword evidence="7" id="KW-0067">ATP-binding</keyword>
<dbReference type="InterPro" id="IPR027417">
    <property type="entry name" value="P-loop_NTPase"/>
</dbReference>
<dbReference type="InterPro" id="IPR049730">
    <property type="entry name" value="SNF2/RAD54-like_C"/>
</dbReference>
<feature type="compositionally biased region" description="Basic and acidic residues" evidence="11">
    <location>
        <begin position="173"/>
        <end position="182"/>
    </location>
</feature>
<feature type="compositionally biased region" description="Low complexity" evidence="11">
    <location>
        <begin position="1121"/>
        <end position="1132"/>
    </location>
</feature>
<keyword evidence="6" id="KW-0862">Zinc</keyword>
<feature type="region of interest" description="Disordered" evidence="11">
    <location>
        <begin position="1051"/>
        <end position="1142"/>
    </location>
</feature>
<keyword evidence="2" id="KW-0547">Nucleotide-binding</keyword>
<dbReference type="PROSITE" id="PS50199">
    <property type="entry name" value="ZF_RANBP2_2"/>
    <property type="match status" value="1"/>
</dbReference>
<dbReference type="PANTHER" id="PTHR45629">
    <property type="entry name" value="SNF2/RAD54 FAMILY MEMBER"/>
    <property type="match status" value="1"/>
</dbReference>
<feature type="region of interest" description="Disordered" evidence="11">
    <location>
        <begin position="146"/>
        <end position="184"/>
    </location>
</feature>
<dbReference type="GO" id="GO:0005634">
    <property type="term" value="C:nucleus"/>
    <property type="evidence" value="ECO:0007669"/>
    <property type="project" value="TreeGrafter"/>
</dbReference>
<dbReference type="Gene3D" id="3.40.50.10810">
    <property type="entry name" value="Tandem AAA-ATPase domain"/>
    <property type="match status" value="1"/>
</dbReference>
<evidence type="ECO:0000256" key="4">
    <source>
        <dbReference type="ARBA" id="ARBA00022801"/>
    </source>
</evidence>
<feature type="compositionally biased region" description="Acidic residues" evidence="11">
    <location>
        <begin position="1057"/>
        <end position="1071"/>
    </location>
</feature>
<dbReference type="PROSITE" id="PS50014">
    <property type="entry name" value="BROMODOMAIN_2"/>
    <property type="match status" value="1"/>
</dbReference>
<evidence type="ECO:0000259" key="15">
    <source>
        <dbReference type="PROSITE" id="PS51194"/>
    </source>
</evidence>
<dbReference type="SMART" id="SM00297">
    <property type="entry name" value="BROMO"/>
    <property type="match status" value="1"/>
</dbReference>
<dbReference type="PROSITE" id="PS51192">
    <property type="entry name" value="HELICASE_ATP_BIND_1"/>
    <property type="match status" value="1"/>
</dbReference>
<sequence length="1192" mass="133440">MLKGKRRKTISSSFGPDGRRLGGSVGVGTVFSKKRPLGRSVSRPLVGSSITTTNEHNENYCSNNIGRPIATFGKRRGGGGVGTVQRAPVMCGLNVPIGSVGLLRKFQRPQVGRRAYKGKEDDLLKRSSLGAKRSSGGMQRLLSRAGKGLTFVGKRRNREAGDTDESSDDDDDGNKKEDDRPFEPMMVWESPFQGGEAKGIQPTLVTELQTDEYGVEEDVTVLKPAPKERYSKHNVFVPPILAKWLRPHQREGVNFIYQCVMGLKDFSGQGVILADDMGLGKTLQSVCLIYTLLKTGITADKRPTAKRIVVVCPCSLVKNWDNEFVKWLGPGGVKTLALAESDRKKTEKDLETFAKTSIFQILICSYECLRTHVKRLTKYENCCDLLICDEAHRLKNSDNQTSRALDSIPVRRRVLLTGTPMQNNLKEFFAMVNFTNRGVLGTQEEFNRNILGPILRGREPDASPRQKQRMNEIQNDMSTTVNEFILRRINTLNAEHLPPKLVQVVCCNLTEIQQNMYSHLVTSKDMQHVMDGKQVNSLGSIQMLMKLCNHPSLVAEYDDTHGQKRQSGNNKRRAAMKEVKYTDGDESNSAAAPGADGVSKFLPFSSGGGGRNGGPVHPEWSGKMFVLYRLIKEMRKPGNGGDKIVIISNYTQTLDLIGRMCGENSWGFCRLDGSVTMKKRQKMVDEFNDPTSSLVAFLLSSKAGGCGINLIGGNRLVLFDPDWNPAVDKQAAARCWRDGQKKRCFTYRFLATGTVEEKIFQRQLSKEGLQSVVDDKEQVNSLSTKDLKNLFKLRSGTPSDTHDKLKCERCKIIKDDAEMQETKILPKKLAACLELVEKMLKQEDAQYFLNPLNPQDHDVSKQQYENKVKQPMDLGTIQKRLSLLPSQEGKGVLTQAYKSVSNVSKDVNRIFSNVMKIWSPDEDPIADAAGRLLSWWTTEWHELVPILMTMKSDPEKSEDDSDEEHSDDIMKACSHLNNERGDDYQEQIGMPDEEHMRNWSHHHNTDTVDDPIFRAAMRGYDSVSFVFALEVTWGLLQEREKEEEEKKALLELKELEGLEEEDDDDDDNEKDDEVKDIDIGKSEEEDQVKVDIQNDPKTDDPDGDDSNSPVAESEIEVCTPSSSSSDDNSSESSEADTPEAMIIDSPIDEDIVEALPVDSSPNMATDCWICSMCTMENPKSKRKCNACLSKRG</sequence>
<feature type="compositionally biased region" description="Acidic residues" evidence="11">
    <location>
        <begin position="162"/>
        <end position="172"/>
    </location>
</feature>
<keyword evidence="17" id="KW-1185">Reference proteome</keyword>
<dbReference type="SMART" id="SM00490">
    <property type="entry name" value="HELICc"/>
    <property type="match status" value="1"/>
</dbReference>
<evidence type="ECO:0000256" key="2">
    <source>
        <dbReference type="ARBA" id="ARBA00022741"/>
    </source>
</evidence>
<organism evidence="16 17">
    <name type="scientific">Fragilariopsis cylindrus CCMP1102</name>
    <dbReference type="NCBI Taxonomy" id="635003"/>
    <lineage>
        <taxon>Eukaryota</taxon>
        <taxon>Sar</taxon>
        <taxon>Stramenopiles</taxon>
        <taxon>Ochrophyta</taxon>
        <taxon>Bacillariophyta</taxon>
        <taxon>Bacillariophyceae</taxon>
        <taxon>Bacillariophycidae</taxon>
        <taxon>Bacillariales</taxon>
        <taxon>Bacillariaceae</taxon>
        <taxon>Fragilariopsis</taxon>
    </lineage>
</organism>
<keyword evidence="3 10" id="KW-0863">Zinc-finger</keyword>
<dbReference type="Gene3D" id="1.20.120.850">
    <property type="entry name" value="SWI2/SNF2 ATPases, N-terminal domain"/>
    <property type="match status" value="1"/>
</dbReference>
<dbReference type="InParanoid" id="A0A1E7G019"/>
<dbReference type="CDD" id="cd18004">
    <property type="entry name" value="DEXHc_RAD54"/>
    <property type="match status" value="1"/>
</dbReference>
<evidence type="ECO:0000313" key="17">
    <source>
        <dbReference type="Proteomes" id="UP000095751"/>
    </source>
</evidence>
<dbReference type="GO" id="GO:0015616">
    <property type="term" value="F:DNA translocase activity"/>
    <property type="evidence" value="ECO:0007669"/>
    <property type="project" value="TreeGrafter"/>
</dbReference>
<feature type="region of interest" description="Disordered" evidence="11">
    <location>
        <begin position="559"/>
        <end position="594"/>
    </location>
</feature>
<dbReference type="GO" id="GO:0005524">
    <property type="term" value="F:ATP binding"/>
    <property type="evidence" value="ECO:0007669"/>
    <property type="project" value="UniProtKB-KW"/>
</dbReference>
<feature type="domain" description="Helicase ATP-binding" evidence="14">
    <location>
        <begin position="262"/>
        <end position="438"/>
    </location>
</feature>
<proteinExistence type="predicted"/>
<evidence type="ECO:0000256" key="7">
    <source>
        <dbReference type="ARBA" id="ARBA00022840"/>
    </source>
</evidence>
<dbReference type="GO" id="GO:0008270">
    <property type="term" value="F:zinc ion binding"/>
    <property type="evidence" value="ECO:0007669"/>
    <property type="project" value="UniProtKB-KW"/>
</dbReference>
<evidence type="ECO:0000259" key="12">
    <source>
        <dbReference type="PROSITE" id="PS50014"/>
    </source>
</evidence>
<dbReference type="PROSITE" id="PS51194">
    <property type="entry name" value="HELICASE_CTER"/>
    <property type="match status" value="1"/>
</dbReference>
<dbReference type="Pfam" id="PF00271">
    <property type="entry name" value="Helicase_C"/>
    <property type="match status" value="1"/>
</dbReference>
<feature type="domain" description="RanBP2-type" evidence="13">
    <location>
        <begin position="1164"/>
        <end position="1192"/>
    </location>
</feature>
<dbReference type="EMBL" id="KV784353">
    <property type="protein sequence ID" value="OEU23747.1"/>
    <property type="molecule type" value="Genomic_DNA"/>
</dbReference>
<keyword evidence="1" id="KW-0479">Metal-binding</keyword>
<dbReference type="Pfam" id="PF00439">
    <property type="entry name" value="Bromodomain"/>
    <property type="match status" value="1"/>
</dbReference>
<dbReference type="GO" id="GO:0007131">
    <property type="term" value="P:reciprocal meiotic recombination"/>
    <property type="evidence" value="ECO:0007669"/>
    <property type="project" value="TreeGrafter"/>
</dbReference>
<evidence type="ECO:0000256" key="10">
    <source>
        <dbReference type="PROSITE-ProRule" id="PRU00322"/>
    </source>
</evidence>
<dbReference type="FunFam" id="3.40.50.300:FF:000332">
    <property type="entry name" value="DNA repair and recombination protein RAD54-like"/>
    <property type="match status" value="1"/>
</dbReference>
<dbReference type="SMART" id="SM00487">
    <property type="entry name" value="DEXDc"/>
    <property type="match status" value="1"/>
</dbReference>
<dbReference type="Proteomes" id="UP000095751">
    <property type="component" value="Unassembled WGS sequence"/>
</dbReference>
<dbReference type="Gene3D" id="3.40.50.300">
    <property type="entry name" value="P-loop containing nucleotide triphosphate hydrolases"/>
    <property type="match status" value="1"/>
</dbReference>
<gene>
    <name evidence="16" type="primary">RAD54</name>
    <name evidence="16" type="ORF">FRACYDRAFT_259049</name>
</gene>
<evidence type="ECO:0000313" key="16">
    <source>
        <dbReference type="EMBL" id="OEU23747.1"/>
    </source>
</evidence>
<dbReference type="CDD" id="cd04369">
    <property type="entry name" value="Bromodomain"/>
    <property type="match status" value="1"/>
</dbReference>
<dbReference type="AlphaFoldDB" id="A0A1E7G019"/>
<evidence type="ECO:0000256" key="3">
    <source>
        <dbReference type="ARBA" id="ARBA00022771"/>
    </source>
</evidence>
<evidence type="ECO:0000256" key="6">
    <source>
        <dbReference type="ARBA" id="ARBA00022833"/>
    </source>
</evidence>
<dbReference type="GO" id="GO:0004386">
    <property type="term" value="F:helicase activity"/>
    <property type="evidence" value="ECO:0007669"/>
    <property type="project" value="UniProtKB-KW"/>
</dbReference>